<dbReference type="SMART" id="SM00088">
    <property type="entry name" value="PINT"/>
    <property type="match status" value="1"/>
</dbReference>
<name>A0A081CFZ6_PSEA2</name>
<dbReference type="GO" id="GO:0008180">
    <property type="term" value="C:COP9 signalosome"/>
    <property type="evidence" value="ECO:0007669"/>
    <property type="project" value="UniProtKB-KW"/>
</dbReference>
<gene>
    <name evidence="5" type="ORF">PAN0_009d3810</name>
</gene>
<protein>
    <submittedName>
        <fullName evidence="5">COP9 complex subunit 7a</fullName>
    </submittedName>
</protein>
<evidence type="ECO:0000313" key="5">
    <source>
        <dbReference type="EMBL" id="GAK65592.1"/>
    </source>
</evidence>
<reference evidence="6" key="1">
    <citation type="journal article" date="2014" name="Genome Announc.">
        <title>Draft Genome Sequence of the Yeast Pseudozyma antarctica Type Strain JCM10317, a Producer of the Glycolipid Biosurfactants, Mannosylerythritol Lipids.</title>
        <authorList>
            <person name="Saika A."/>
            <person name="Koike H."/>
            <person name="Hori T."/>
            <person name="Fukuoka T."/>
            <person name="Sato S."/>
            <person name="Habe H."/>
            <person name="Kitamoto D."/>
            <person name="Morita T."/>
        </authorList>
    </citation>
    <scope>NUCLEOTIDE SEQUENCE [LARGE SCALE GENOMIC DNA]</scope>
    <source>
        <strain evidence="6">JCM 10317</strain>
    </source>
</reference>
<dbReference type="Pfam" id="PF01399">
    <property type="entry name" value="PCI"/>
    <property type="match status" value="1"/>
</dbReference>
<accession>A0A081CFZ6</accession>
<evidence type="ECO:0000256" key="1">
    <source>
        <dbReference type="ARBA" id="ARBA00008482"/>
    </source>
</evidence>
<feature type="domain" description="PCI" evidence="4">
    <location>
        <begin position="58"/>
        <end position="221"/>
    </location>
</feature>
<sequence>MSESPPLWIAPPPPPPPPPRHSHHPFPPNLFRLQVQKFAPMTAVASSSTTAASAAGSSSSASRLEPLLLVARSTKPRGAAAAKLIHQAISTPGAYFFSELFDIPGVVELSASSSESDSQLRAASILLQLFAYGTYDDYLQLLGAGAIEAVSAEEVQKLRQLTLLSLARNSKSLAYADMHAALGIAQTRELEDLIIESVYAGLITGRLNQLQSRFEVHHVQGRNVPPPAHSVLPSLNGKQASLQHIFSALQTWQATTASVLSSLQSRMDAVRSTAAQAETARTQHHQALLQNLTNAQHQLEAQQKKSKATAMDLDEDSRTGARKKSTSSAARGNKRSRA</sequence>
<feature type="region of interest" description="Disordered" evidence="3">
    <location>
        <begin position="1"/>
        <end position="27"/>
    </location>
</feature>
<dbReference type="EMBL" id="DF830076">
    <property type="protein sequence ID" value="GAK65592.1"/>
    <property type="molecule type" value="Genomic_DNA"/>
</dbReference>
<dbReference type="GeneID" id="26304686"/>
<dbReference type="InterPro" id="IPR045237">
    <property type="entry name" value="COPS7/eIF3m"/>
</dbReference>
<keyword evidence="6" id="KW-1185">Reference proteome</keyword>
<dbReference type="InterPro" id="IPR000717">
    <property type="entry name" value="PCI_dom"/>
</dbReference>
<keyword evidence="2" id="KW-0736">Signalosome</keyword>
<feature type="compositionally biased region" description="Pro residues" evidence="3">
    <location>
        <begin position="8"/>
        <end position="19"/>
    </location>
</feature>
<dbReference type="HOGENOM" id="CLU_054426_0_1_1"/>
<evidence type="ECO:0000256" key="2">
    <source>
        <dbReference type="ARBA" id="ARBA00022790"/>
    </source>
</evidence>
<organism evidence="5 6">
    <name type="scientific">Pseudozyma antarctica</name>
    <name type="common">Yeast</name>
    <name type="synonym">Candida antarctica</name>
    <dbReference type="NCBI Taxonomy" id="84753"/>
    <lineage>
        <taxon>Eukaryota</taxon>
        <taxon>Fungi</taxon>
        <taxon>Dikarya</taxon>
        <taxon>Basidiomycota</taxon>
        <taxon>Ustilaginomycotina</taxon>
        <taxon>Ustilaginomycetes</taxon>
        <taxon>Ustilaginales</taxon>
        <taxon>Ustilaginaceae</taxon>
        <taxon>Moesziomyces</taxon>
    </lineage>
</organism>
<proteinExistence type="inferred from homology"/>
<dbReference type="PANTHER" id="PTHR15350:SF5">
    <property type="entry name" value="COP9 SIGNALOSOME COMPLEX SUBUNIT 7"/>
    <property type="match status" value="1"/>
</dbReference>
<dbReference type="Proteomes" id="UP000053758">
    <property type="component" value="Unassembled WGS sequence"/>
</dbReference>
<evidence type="ECO:0000259" key="4">
    <source>
        <dbReference type="PROSITE" id="PS50250"/>
    </source>
</evidence>
<evidence type="ECO:0000313" key="6">
    <source>
        <dbReference type="Proteomes" id="UP000053758"/>
    </source>
</evidence>
<comment type="similarity">
    <text evidence="1">Belongs to the CSN7/EIF3M family. CSN7 subfamily.</text>
</comment>
<feature type="region of interest" description="Disordered" evidence="3">
    <location>
        <begin position="297"/>
        <end position="338"/>
    </location>
</feature>
<dbReference type="AlphaFoldDB" id="A0A081CFZ6"/>
<evidence type="ECO:0000256" key="3">
    <source>
        <dbReference type="SAM" id="MobiDB-lite"/>
    </source>
</evidence>
<dbReference type="PANTHER" id="PTHR15350">
    <property type="entry name" value="COP9 SIGNALOSOME COMPLEX SUBUNIT 7/DENDRITIC CELL PROTEIN GA17"/>
    <property type="match status" value="1"/>
</dbReference>
<dbReference type="Pfam" id="PF22061">
    <property type="entry name" value="CSN7_HB_subdom"/>
    <property type="match status" value="1"/>
</dbReference>
<dbReference type="PROSITE" id="PS50250">
    <property type="entry name" value="PCI"/>
    <property type="match status" value="1"/>
</dbReference>
<dbReference type="RefSeq" id="XP_014656255.1">
    <property type="nucleotide sequence ID" value="XM_014800769.1"/>
</dbReference>